<dbReference type="Proteomes" id="UP000008810">
    <property type="component" value="Chromosome 1"/>
</dbReference>
<name>A0A0Q3NHB5_BRADI</name>
<keyword evidence="5" id="KW-0804">Transcription</keyword>
<evidence type="ECO:0000256" key="4">
    <source>
        <dbReference type="ARBA" id="ARBA00023125"/>
    </source>
</evidence>
<feature type="compositionally biased region" description="Basic residues" evidence="8">
    <location>
        <begin position="298"/>
        <end position="314"/>
    </location>
</feature>
<evidence type="ECO:0000256" key="2">
    <source>
        <dbReference type="ARBA" id="ARBA00023012"/>
    </source>
</evidence>
<evidence type="ECO:0000313" key="10">
    <source>
        <dbReference type="EMBL" id="KQK16814.1"/>
    </source>
</evidence>
<comment type="subcellular location">
    <subcellularLocation>
        <location evidence="1">Nucleus</location>
    </subcellularLocation>
</comment>
<evidence type="ECO:0000256" key="6">
    <source>
        <dbReference type="ARBA" id="ARBA00023242"/>
    </source>
</evidence>
<dbReference type="PANTHER" id="PTHR43874:SF7">
    <property type="entry name" value="TWO-COMPONENT RESPONSE REGULATOR ARR10"/>
    <property type="match status" value="1"/>
</dbReference>
<dbReference type="FunFam" id="1.10.10.60:FF:000007">
    <property type="entry name" value="Two-component response regulator"/>
    <property type="match status" value="1"/>
</dbReference>
<keyword evidence="6" id="KW-0539">Nucleus</keyword>
<gene>
    <name evidence="10" type="ORF">BRADI_1g30801v3</name>
</gene>
<dbReference type="Gene3D" id="1.10.10.60">
    <property type="entry name" value="Homeodomain-like"/>
    <property type="match status" value="1"/>
</dbReference>
<evidence type="ECO:0000256" key="8">
    <source>
        <dbReference type="SAM" id="MobiDB-lite"/>
    </source>
</evidence>
<dbReference type="EnsemblPlants" id="KQK16814">
    <property type="protein sequence ID" value="KQK16814"/>
    <property type="gene ID" value="BRADI_1g30801v3"/>
</dbReference>
<dbReference type="PROSITE" id="PS50110">
    <property type="entry name" value="RESPONSE_REGULATORY"/>
    <property type="match status" value="1"/>
</dbReference>
<keyword evidence="2" id="KW-0902">Two-component regulatory system</keyword>
<reference evidence="10" key="2">
    <citation type="submission" date="2017-06" db="EMBL/GenBank/DDBJ databases">
        <title>WGS assembly of Brachypodium distachyon.</title>
        <authorList>
            <consortium name="The International Brachypodium Initiative"/>
            <person name="Lucas S."/>
            <person name="Harmon-Smith M."/>
            <person name="Lail K."/>
            <person name="Tice H."/>
            <person name="Grimwood J."/>
            <person name="Bruce D."/>
            <person name="Barry K."/>
            <person name="Shu S."/>
            <person name="Lindquist E."/>
            <person name="Wang M."/>
            <person name="Pitluck S."/>
            <person name="Vogel J.P."/>
            <person name="Garvin D.F."/>
            <person name="Mockler T.C."/>
            <person name="Schmutz J."/>
            <person name="Rokhsar D."/>
            <person name="Bevan M.W."/>
        </authorList>
    </citation>
    <scope>NUCLEOTIDE SEQUENCE</scope>
    <source>
        <strain evidence="10">Bd21</strain>
    </source>
</reference>
<feature type="region of interest" description="Disordered" evidence="8">
    <location>
        <begin position="246"/>
        <end position="314"/>
    </location>
</feature>
<dbReference type="InterPro" id="IPR045279">
    <property type="entry name" value="ARR-like"/>
</dbReference>
<protein>
    <recommendedName>
        <fullName evidence="9">Response regulatory domain-containing protein</fullName>
    </recommendedName>
</protein>
<dbReference type="InterPro" id="IPR009057">
    <property type="entry name" value="Homeodomain-like_sf"/>
</dbReference>
<evidence type="ECO:0000313" key="12">
    <source>
        <dbReference type="Proteomes" id="UP000008810"/>
    </source>
</evidence>
<dbReference type="InterPro" id="IPR011006">
    <property type="entry name" value="CheY-like_superfamily"/>
</dbReference>
<keyword evidence="3" id="KW-0805">Transcription regulation</keyword>
<dbReference type="SUPFAM" id="SSF46689">
    <property type="entry name" value="Homeodomain-like"/>
    <property type="match status" value="1"/>
</dbReference>
<evidence type="ECO:0000313" key="11">
    <source>
        <dbReference type="EnsemblPlants" id="KQK16814"/>
    </source>
</evidence>
<dbReference type="SMART" id="SM00448">
    <property type="entry name" value="REC"/>
    <property type="match status" value="1"/>
</dbReference>
<dbReference type="SUPFAM" id="SSF52172">
    <property type="entry name" value="CheY-like"/>
    <property type="match status" value="1"/>
</dbReference>
<organism evidence="10">
    <name type="scientific">Brachypodium distachyon</name>
    <name type="common">Purple false brome</name>
    <name type="synonym">Trachynia distachya</name>
    <dbReference type="NCBI Taxonomy" id="15368"/>
    <lineage>
        <taxon>Eukaryota</taxon>
        <taxon>Viridiplantae</taxon>
        <taxon>Streptophyta</taxon>
        <taxon>Embryophyta</taxon>
        <taxon>Tracheophyta</taxon>
        <taxon>Spermatophyta</taxon>
        <taxon>Magnoliopsida</taxon>
        <taxon>Liliopsida</taxon>
        <taxon>Poales</taxon>
        <taxon>Poaceae</taxon>
        <taxon>BOP clade</taxon>
        <taxon>Pooideae</taxon>
        <taxon>Stipodae</taxon>
        <taxon>Brachypodieae</taxon>
        <taxon>Brachypodium</taxon>
    </lineage>
</organism>
<evidence type="ECO:0000256" key="1">
    <source>
        <dbReference type="ARBA" id="ARBA00004123"/>
    </source>
</evidence>
<comment type="caution">
    <text evidence="7">Lacks conserved residue(s) required for the propagation of feature annotation.</text>
</comment>
<dbReference type="Gene3D" id="3.40.50.2300">
    <property type="match status" value="1"/>
</dbReference>
<evidence type="ECO:0000256" key="7">
    <source>
        <dbReference type="PROSITE-ProRule" id="PRU00169"/>
    </source>
</evidence>
<dbReference type="GO" id="GO:0003677">
    <property type="term" value="F:DNA binding"/>
    <property type="evidence" value="ECO:0007669"/>
    <property type="project" value="UniProtKB-KW"/>
</dbReference>
<dbReference type="GO" id="GO:0000160">
    <property type="term" value="P:phosphorelay signal transduction system"/>
    <property type="evidence" value="ECO:0007669"/>
    <property type="project" value="UniProtKB-KW"/>
</dbReference>
<sequence>MASRGEFWSGRRVLAIDANHDSLKALVSALRHLDYNVTPVMDAKTALQTLWEAKEPFKLAIGEVEMPDTNGVDLLRYIKLQTGIPVIAVTANMDTETVMKGMEHGVCNYLLKPVRVEQLRNICQHALRRNPAAWNDEGDANQRVQSAGIVEGDPGPKSTSMKNSERIIDGDADSDENMGLKHSRRPRVTWTKELHDKFEDAYHQLGKADAVPKKICEMMNVDYISRLTVASHLQKYRAYLRRISDPKARASRRRNSSMSNLESSRHYVENRIPRPSSVVASSSSNNPFTTRPIEPRKNLGKKKAVKHGARSRKSKDHAKALCGFLLNTNQGKACSHLDYPFENMPDEETLQPVNQLPVQPPELVSQPSVMMNAPAFFQKQDAPATNLVGALSDASKYFPNLVGNCNPWQTALPSMFPGPSQVNIPEISQLTSFAGTSSSQMPMVTNEMSNPVAAFISSSTPGRL</sequence>
<dbReference type="InParanoid" id="A0A0Q3NHB5"/>
<dbReference type="AlphaFoldDB" id="A0A0Q3NHB5"/>
<dbReference type="InterPro" id="IPR001005">
    <property type="entry name" value="SANT/Myb"/>
</dbReference>
<dbReference type="InterPro" id="IPR001789">
    <property type="entry name" value="Sig_transdc_resp-reg_receiver"/>
</dbReference>
<evidence type="ECO:0000256" key="3">
    <source>
        <dbReference type="ARBA" id="ARBA00023015"/>
    </source>
</evidence>
<feature type="domain" description="Response regulatory" evidence="9">
    <location>
        <begin position="12"/>
        <end position="127"/>
    </location>
</feature>
<dbReference type="GO" id="GO:0005634">
    <property type="term" value="C:nucleus"/>
    <property type="evidence" value="ECO:0007669"/>
    <property type="project" value="UniProtKB-SubCell"/>
</dbReference>
<dbReference type="Pfam" id="PF00249">
    <property type="entry name" value="Myb_DNA-binding"/>
    <property type="match status" value="1"/>
</dbReference>
<reference evidence="11" key="3">
    <citation type="submission" date="2018-08" db="UniProtKB">
        <authorList>
            <consortium name="EnsemblPlants"/>
        </authorList>
    </citation>
    <scope>IDENTIFICATION</scope>
    <source>
        <strain evidence="11">cv. Bd21</strain>
    </source>
</reference>
<proteinExistence type="predicted"/>
<keyword evidence="12" id="KW-1185">Reference proteome</keyword>
<dbReference type="PANTHER" id="PTHR43874">
    <property type="entry name" value="TWO-COMPONENT RESPONSE REGULATOR"/>
    <property type="match status" value="1"/>
</dbReference>
<reference evidence="10 11" key="1">
    <citation type="journal article" date="2010" name="Nature">
        <title>Genome sequencing and analysis of the model grass Brachypodium distachyon.</title>
        <authorList>
            <consortium name="International Brachypodium Initiative"/>
        </authorList>
    </citation>
    <scope>NUCLEOTIDE SEQUENCE [LARGE SCALE GENOMIC DNA]</scope>
    <source>
        <strain evidence="10 11">Bd21</strain>
    </source>
</reference>
<keyword evidence="4" id="KW-0238">DNA-binding</keyword>
<dbReference type="OrthoDB" id="600709at2759"/>
<dbReference type="Gramene" id="KQK16814">
    <property type="protein sequence ID" value="KQK16814"/>
    <property type="gene ID" value="BRADI_1g30801v3"/>
</dbReference>
<feature type="compositionally biased region" description="Basic and acidic residues" evidence="8">
    <location>
        <begin position="263"/>
        <end position="272"/>
    </location>
</feature>
<dbReference type="Pfam" id="PF00072">
    <property type="entry name" value="Response_reg"/>
    <property type="match status" value="1"/>
</dbReference>
<evidence type="ECO:0000259" key="9">
    <source>
        <dbReference type="PROSITE" id="PS50110"/>
    </source>
</evidence>
<accession>A0A0Q3NHB5</accession>
<dbReference type="InterPro" id="IPR006447">
    <property type="entry name" value="Myb_dom_plants"/>
</dbReference>
<dbReference type="EMBL" id="CM000880">
    <property type="protein sequence ID" value="KQK16814.1"/>
    <property type="molecule type" value="Genomic_DNA"/>
</dbReference>
<dbReference type="NCBIfam" id="TIGR01557">
    <property type="entry name" value="myb_SHAQKYF"/>
    <property type="match status" value="1"/>
</dbReference>
<evidence type="ECO:0000256" key="5">
    <source>
        <dbReference type="ARBA" id="ARBA00023163"/>
    </source>
</evidence>
<dbReference type="GO" id="GO:0009736">
    <property type="term" value="P:cytokinin-activated signaling pathway"/>
    <property type="evidence" value="ECO:0007669"/>
    <property type="project" value="InterPro"/>
</dbReference>